<dbReference type="RefSeq" id="WP_117360525.1">
    <property type="nucleotide sequence ID" value="NZ_QURH01000901.1"/>
</dbReference>
<feature type="region of interest" description="Disordered" evidence="1">
    <location>
        <begin position="40"/>
        <end position="68"/>
    </location>
</feature>
<keyword evidence="3" id="KW-1185">Reference proteome</keyword>
<evidence type="ECO:0000313" key="3">
    <source>
        <dbReference type="Proteomes" id="UP000261811"/>
    </source>
</evidence>
<gene>
    <name evidence="2" type="ORF">DZF91_30400</name>
</gene>
<organism evidence="2 3">
    <name type="scientific">Actinomadura logoneensis</name>
    <dbReference type="NCBI Taxonomy" id="2293572"/>
    <lineage>
        <taxon>Bacteria</taxon>
        <taxon>Bacillati</taxon>
        <taxon>Actinomycetota</taxon>
        <taxon>Actinomycetes</taxon>
        <taxon>Streptosporangiales</taxon>
        <taxon>Thermomonosporaceae</taxon>
        <taxon>Actinomadura</taxon>
    </lineage>
</organism>
<dbReference type="Proteomes" id="UP000261811">
    <property type="component" value="Unassembled WGS sequence"/>
</dbReference>
<dbReference type="OrthoDB" id="3483217at2"/>
<dbReference type="EMBL" id="QURH01000901">
    <property type="protein sequence ID" value="RFU37921.1"/>
    <property type="molecule type" value="Genomic_DNA"/>
</dbReference>
<protein>
    <submittedName>
        <fullName evidence="2">Uncharacterized protein</fullName>
    </submittedName>
</protein>
<accession>A0A372JD35</accession>
<evidence type="ECO:0000256" key="1">
    <source>
        <dbReference type="SAM" id="MobiDB-lite"/>
    </source>
</evidence>
<dbReference type="AlphaFoldDB" id="A0A372JD35"/>
<reference evidence="2 3" key="1">
    <citation type="submission" date="2018-08" db="EMBL/GenBank/DDBJ databases">
        <title>Actinomadura jelena sp. nov., a novel Actinomycete isolated from soil in Chad.</title>
        <authorList>
            <person name="Shi L."/>
        </authorList>
    </citation>
    <scope>NUCLEOTIDE SEQUENCE [LARGE SCALE GENOMIC DNA]</scope>
    <source>
        <strain evidence="2 3">NEAU-G17</strain>
    </source>
</reference>
<name>A0A372JD35_9ACTN</name>
<evidence type="ECO:0000313" key="2">
    <source>
        <dbReference type="EMBL" id="RFU37921.1"/>
    </source>
</evidence>
<sequence>MEYVNGFSRQLSRSGLTGPAERTIVEPWLSELTRLPLNTYADEPPCARPAALPRRVRTTARADRPVHA</sequence>
<comment type="caution">
    <text evidence="2">The sequence shown here is derived from an EMBL/GenBank/DDBJ whole genome shotgun (WGS) entry which is preliminary data.</text>
</comment>
<proteinExistence type="predicted"/>